<organism evidence="6 7">
    <name type="scientific">Halanaerobium saccharolyticum subsp. saccharolyticum DSM 6643</name>
    <dbReference type="NCBI Taxonomy" id="1293054"/>
    <lineage>
        <taxon>Bacteria</taxon>
        <taxon>Bacillati</taxon>
        <taxon>Bacillota</taxon>
        <taxon>Clostridia</taxon>
        <taxon>Halanaerobiales</taxon>
        <taxon>Halanaerobiaceae</taxon>
        <taxon>Halanaerobium</taxon>
    </lineage>
</organism>
<gene>
    <name evidence="6" type="ORF">HSACCH_02013</name>
</gene>
<dbReference type="Proteomes" id="UP000012063">
    <property type="component" value="Unassembled WGS sequence"/>
</dbReference>
<dbReference type="EC" id="3.1.2.6" evidence="6"/>
<protein>
    <submittedName>
        <fullName evidence="6">Hydroxyacylglutathione hydrolase</fullName>
        <ecNumber evidence="6">3.1.2.6</ecNumber>
    </submittedName>
</protein>
<dbReference type="SMART" id="SM00849">
    <property type="entry name" value="Lactamase_B"/>
    <property type="match status" value="1"/>
</dbReference>
<evidence type="ECO:0000259" key="5">
    <source>
        <dbReference type="SMART" id="SM00849"/>
    </source>
</evidence>
<dbReference type="EMBL" id="CAUI01000023">
    <property type="protein sequence ID" value="CCU80402.1"/>
    <property type="molecule type" value="Genomic_DNA"/>
</dbReference>
<dbReference type="AlphaFoldDB" id="M5E2Q8"/>
<dbReference type="Pfam" id="PF00753">
    <property type="entry name" value="Lactamase_B"/>
    <property type="match status" value="1"/>
</dbReference>
<proteinExistence type="predicted"/>
<dbReference type="GO" id="GO:0046872">
    <property type="term" value="F:metal ion binding"/>
    <property type="evidence" value="ECO:0007669"/>
    <property type="project" value="UniProtKB-KW"/>
</dbReference>
<evidence type="ECO:0000256" key="2">
    <source>
        <dbReference type="ARBA" id="ARBA00022723"/>
    </source>
</evidence>
<dbReference type="FunCoup" id="M5E2Q8">
    <property type="interactions" value="323"/>
</dbReference>
<dbReference type="CDD" id="cd06262">
    <property type="entry name" value="metallo-hydrolase-like_MBL-fold"/>
    <property type="match status" value="1"/>
</dbReference>
<dbReference type="InterPro" id="IPR036866">
    <property type="entry name" value="RibonucZ/Hydroxyglut_hydro"/>
</dbReference>
<dbReference type="OrthoDB" id="9802248at2"/>
<dbReference type="RefSeq" id="WP_005489671.1">
    <property type="nucleotide sequence ID" value="NZ_CAUI01000023.1"/>
</dbReference>
<reference evidence="7" key="1">
    <citation type="journal article" date="2013" name="Genome Announc.">
        <title>Genome Sequence of Halanaerobium saccharolyticum subsp. saccharolyticum Strain DSM 6643T, a Halophilic Hydrogen-Producing Bacterium.</title>
        <authorList>
            <person name="Kivisto A."/>
            <person name="Larjo A."/>
            <person name="Ciranna A."/>
            <person name="Santala V."/>
            <person name="Roos C."/>
            <person name="Karp M."/>
        </authorList>
    </citation>
    <scope>NUCLEOTIDE SEQUENCE [LARGE SCALE GENOMIC DNA]</scope>
    <source>
        <strain evidence="7">DSM 6643</strain>
    </source>
</reference>
<evidence type="ECO:0000256" key="3">
    <source>
        <dbReference type="ARBA" id="ARBA00022801"/>
    </source>
</evidence>
<dbReference type="STRING" id="1293054.HSACCH_02013"/>
<dbReference type="Gene3D" id="3.60.15.10">
    <property type="entry name" value="Ribonuclease Z/Hydroxyacylglutathione hydrolase-like"/>
    <property type="match status" value="1"/>
</dbReference>
<comment type="caution">
    <text evidence="6">The sequence shown here is derived from an EMBL/GenBank/DDBJ whole genome shotgun (WGS) entry which is preliminary data.</text>
</comment>
<keyword evidence="4" id="KW-0862">Zinc</keyword>
<accession>M5E2Q8</accession>
<dbReference type="PANTHER" id="PTHR46233">
    <property type="entry name" value="HYDROXYACYLGLUTATHIONE HYDROLASE GLOC"/>
    <property type="match status" value="1"/>
</dbReference>
<dbReference type="PANTHER" id="PTHR46233:SF3">
    <property type="entry name" value="HYDROXYACYLGLUTATHIONE HYDROLASE GLOC"/>
    <property type="match status" value="1"/>
</dbReference>
<keyword evidence="2" id="KW-0479">Metal-binding</keyword>
<dbReference type="InParanoid" id="M5E2Q8"/>
<dbReference type="eggNOG" id="COG0491">
    <property type="taxonomic scope" value="Bacteria"/>
</dbReference>
<comment type="cofactor">
    <cofactor evidence="1">
        <name>Zn(2+)</name>
        <dbReference type="ChEBI" id="CHEBI:29105"/>
    </cofactor>
</comment>
<evidence type="ECO:0000256" key="1">
    <source>
        <dbReference type="ARBA" id="ARBA00001947"/>
    </source>
</evidence>
<evidence type="ECO:0000256" key="4">
    <source>
        <dbReference type="ARBA" id="ARBA00022833"/>
    </source>
</evidence>
<sequence length="208" mass="23370">MKLKKFTVGEIMSKSYIVSNNGKAIVIDPGAEGKKLYKYLQENNLELKYIINTHGHFDHIAANEFLKNKTDAKIMAHPKADLKFKDPKLNLSQVLKRQKITSPSVDIALNDGDIIDFEGLKLRIIYTPGHSEDGISIYLESEKILFPGDCIFASGVGRTDFSDSDFEKLTNSIEEKIFSLPDNTTFYPGHGADNIISSFKNRVWPALK</sequence>
<dbReference type="GO" id="GO:0004416">
    <property type="term" value="F:hydroxyacylglutathione hydrolase activity"/>
    <property type="evidence" value="ECO:0007669"/>
    <property type="project" value="UniProtKB-EC"/>
</dbReference>
<keyword evidence="7" id="KW-1185">Reference proteome</keyword>
<dbReference type="SUPFAM" id="SSF56281">
    <property type="entry name" value="Metallo-hydrolase/oxidoreductase"/>
    <property type="match status" value="1"/>
</dbReference>
<name>M5E2Q8_9FIRM</name>
<dbReference type="InterPro" id="IPR001279">
    <property type="entry name" value="Metallo-B-lactamas"/>
</dbReference>
<feature type="domain" description="Metallo-beta-lactamase" evidence="5">
    <location>
        <begin position="12"/>
        <end position="190"/>
    </location>
</feature>
<evidence type="ECO:0000313" key="7">
    <source>
        <dbReference type="Proteomes" id="UP000012063"/>
    </source>
</evidence>
<dbReference type="InterPro" id="IPR051453">
    <property type="entry name" value="MBL_Glyoxalase_II"/>
</dbReference>
<evidence type="ECO:0000313" key="6">
    <source>
        <dbReference type="EMBL" id="CCU80402.1"/>
    </source>
</evidence>
<keyword evidence="3 6" id="KW-0378">Hydrolase</keyword>